<reference evidence="3" key="1">
    <citation type="journal article" date="2021" name="Gut Microbes">
        <title>A synthetic consortium of 100 gut commensals modulates the composition and function in a colon model of the microbiome of elderly subjects.</title>
        <authorList>
            <person name="Perez M."/>
            <person name="Ntemiri A."/>
            <person name="Tan H."/>
            <person name="Harris H.M.B."/>
            <person name="Roager H.M."/>
            <person name="Ribiere C."/>
            <person name="O'Toole P.W."/>
        </authorList>
    </citation>
    <scope>NUCLEOTIDE SEQUENCE</scope>
    <source>
        <strain evidence="3">MCC335</strain>
    </source>
</reference>
<dbReference type="SUPFAM" id="SSF53062">
    <property type="entry name" value="PTS system fructose IIA component-like"/>
    <property type="match status" value="1"/>
</dbReference>
<dbReference type="GO" id="GO:0016020">
    <property type="term" value="C:membrane"/>
    <property type="evidence" value="ECO:0007669"/>
    <property type="project" value="InterPro"/>
</dbReference>
<dbReference type="Gene3D" id="3.40.50.510">
    <property type="entry name" value="Phosphotransferase system, mannose-type IIA component"/>
    <property type="match status" value="1"/>
</dbReference>
<evidence type="ECO:0000256" key="1">
    <source>
        <dbReference type="ARBA" id="ARBA00022679"/>
    </source>
</evidence>
<dbReference type="PROSITE" id="PS51096">
    <property type="entry name" value="PTS_EIIA_TYPE_4"/>
    <property type="match status" value="1"/>
</dbReference>
<dbReference type="GO" id="GO:0016740">
    <property type="term" value="F:transferase activity"/>
    <property type="evidence" value="ECO:0007669"/>
    <property type="project" value="UniProtKB-KW"/>
</dbReference>
<dbReference type="GO" id="GO:0009401">
    <property type="term" value="P:phosphoenolpyruvate-dependent sugar phosphotransferase system"/>
    <property type="evidence" value="ECO:0007669"/>
    <property type="project" value="InterPro"/>
</dbReference>
<comment type="caution">
    <text evidence="3">The sequence shown here is derived from an EMBL/GenBank/DDBJ whole genome shotgun (WGS) entry which is preliminary data.</text>
</comment>
<proteinExistence type="predicted"/>
<dbReference type="AlphaFoldDB" id="A0AA41FKZ6"/>
<sequence>MKKLVLATHGYMARGLKSSLEIIHGSVENIIDINAFTDDCPNLEEAVETLLAQYTDGELTVLTDVFFGSVNQTFMRAKTKKKRDFPLLTGVNLPMAIGLAYMIGENVEEKLEEIEKMSRESLQIVRLESETVKASDELEEL</sequence>
<dbReference type="RefSeq" id="WP_215630317.1">
    <property type="nucleotide sequence ID" value="NZ_WQPS01000065.1"/>
</dbReference>
<dbReference type="PANTHER" id="PTHR33799:SF1">
    <property type="entry name" value="PTS SYSTEM MANNOSE-SPECIFIC EIIAB COMPONENT-RELATED"/>
    <property type="match status" value="1"/>
</dbReference>
<name>A0AA41FKZ6_9FIRM</name>
<dbReference type="PANTHER" id="PTHR33799">
    <property type="entry name" value="PTS PERMEASE-RELATED-RELATED"/>
    <property type="match status" value="1"/>
</dbReference>
<organism evidence="3 4">
    <name type="scientific">Enterocloster citroniae</name>
    <dbReference type="NCBI Taxonomy" id="358743"/>
    <lineage>
        <taxon>Bacteria</taxon>
        <taxon>Bacillati</taxon>
        <taxon>Bacillota</taxon>
        <taxon>Clostridia</taxon>
        <taxon>Lachnospirales</taxon>
        <taxon>Lachnospiraceae</taxon>
        <taxon>Enterocloster</taxon>
    </lineage>
</organism>
<dbReference type="Pfam" id="PF03610">
    <property type="entry name" value="EIIA-man"/>
    <property type="match status" value="1"/>
</dbReference>
<accession>A0AA41FKZ6</accession>
<dbReference type="InterPro" id="IPR004701">
    <property type="entry name" value="PTS_EIIA_man-typ"/>
</dbReference>
<evidence type="ECO:0000313" key="3">
    <source>
        <dbReference type="EMBL" id="MBT9812708.1"/>
    </source>
</evidence>
<keyword evidence="1" id="KW-0808">Transferase</keyword>
<evidence type="ECO:0000259" key="2">
    <source>
        <dbReference type="PROSITE" id="PS51096"/>
    </source>
</evidence>
<feature type="domain" description="PTS EIIA type-4" evidence="2">
    <location>
        <begin position="1"/>
        <end position="122"/>
    </location>
</feature>
<gene>
    <name evidence="3" type="ORF">GPL26_24225</name>
</gene>
<dbReference type="InterPro" id="IPR036662">
    <property type="entry name" value="PTS_EIIA_man-typ_sf"/>
</dbReference>
<dbReference type="Proteomes" id="UP000708338">
    <property type="component" value="Unassembled WGS sequence"/>
</dbReference>
<dbReference type="EMBL" id="WQPS01000065">
    <property type="protein sequence ID" value="MBT9812708.1"/>
    <property type="molecule type" value="Genomic_DNA"/>
</dbReference>
<evidence type="ECO:0000313" key="4">
    <source>
        <dbReference type="Proteomes" id="UP000708338"/>
    </source>
</evidence>
<protein>
    <recommendedName>
        <fullName evidence="2">PTS EIIA type-4 domain-containing protein</fullName>
    </recommendedName>
</protein>
<dbReference type="InterPro" id="IPR051471">
    <property type="entry name" value="Bacterial_PTS_sugar_comp"/>
</dbReference>